<evidence type="ECO:0000313" key="2">
    <source>
        <dbReference type="EMBL" id="MFD1513456.1"/>
    </source>
</evidence>
<name>A0ABD6AUM9_9EURY</name>
<dbReference type="PANTHER" id="PTHR21248">
    <property type="entry name" value="CARDIOLIPIN SYNTHASE"/>
    <property type="match status" value="1"/>
</dbReference>
<dbReference type="Proteomes" id="UP001597187">
    <property type="component" value="Unassembled WGS sequence"/>
</dbReference>
<dbReference type="InterPro" id="IPR025202">
    <property type="entry name" value="PLD-like_dom"/>
</dbReference>
<sequence>MGSDHAKDGASACEDFSIAEVLRDTDRVASFWEWFADQSVDVWVGKGTELFESLDDVQVDSTEQEAFLIGLLLNDAATRTTSGSSLRHSEYQIRVEQATDVLYQQLVATRVLEQRARTDGEDETVVEILATVPAKFDTSRLSGPRIGPLAPRLRSMLLEAKQSVRIANPYFDAGQRILRDVVALPRKGVETRLLTRETDHAEHRTVLNEMYHSLSTDQRYLFNVRELYELDDAGYQTTATHAKIVVVDDTVAYVGSANFTATSLTSNFELGVKLRGPPVKDVAAVFDEVYRCSRRVKMPIG</sequence>
<dbReference type="SMART" id="SM00155">
    <property type="entry name" value="PLDc"/>
    <property type="match status" value="1"/>
</dbReference>
<dbReference type="EMBL" id="JBHUDC010000003">
    <property type="protein sequence ID" value="MFD1513456.1"/>
    <property type="molecule type" value="Genomic_DNA"/>
</dbReference>
<dbReference type="InterPro" id="IPR001736">
    <property type="entry name" value="PLipase_D/transphosphatidylase"/>
</dbReference>
<dbReference type="GO" id="GO:0032049">
    <property type="term" value="P:cardiolipin biosynthetic process"/>
    <property type="evidence" value="ECO:0007669"/>
    <property type="project" value="UniProtKB-ARBA"/>
</dbReference>
<dbReference type="PANTHER" id="PTHR21248:SF22">
    <property type="entry name" value="PHOSPHOLIPASE D"/>
    <property type="match status" value="1"/>
</dbReference>
<protein>
    <submittedName>
        <fullName evidence="2">Phosphatidylserine/phosphatidylglycerophosphate/ cardiolipin synthase family protein</fullName>
    </submittedName>
</protein>
<dbReference type="SUPFAM" id="SSF56024">
    <property type="entry name" value="Phospholipase D/nuclease"/>
    <property type="match status" value="1"/>
</dbReference>
<proteinExistence type="predicted"/>
<comment type="caution">
    <text evidence="2">The sequence shown here is derived from an EMBL/GenBank/DDBJ whole genome shotgun (WGS) entry which is preliminary data.</text>
</comment>
<dbReference type="Gene3D" id="3.30.870.10">
    <property type="entry name" value="Endonuclease Chain A"/>
    <property type="match status" value="1"/>
</dbReference>
<dbReference type="RefSeq" id="WP_250873409.1">
    <property type="nucleotide sequence ID" value="NZ_JALXFV010000003.1"/>
</dbReference>
<dbReference type="PROSITE" id="PS50035">
    <property type="entry name" value="PLD"/>
    <property type="match status" value="1"/>
</dbReference>
<keyword evidence="3" id="KW-1185">Reference proteome</keyword>
<evidence type="ECO:0000313" key="3">
    <source>
        <dbReference type="Proteomes" id="UP001597187"/>
    </source>
</evidence>
<feature type="domain" description="PLD phosphodiesterase" evidence="1">
    <location>
        <begin position="236"/>
        <end position="263"/>
    </location>
</feature>
<organism evidence="2 3">
    <name type="scientific">Halomarina rubra</name>
    <dbReference type="NCBI Taxonomy" id="2071873"/>
    <lineage>
        <taxon>Archaea</taxon>
        <taxon>Methanobacteriati</taxon>
        <taxon>Methanobacteriota</taxon>
        <taxon>Stenosarchaea group</taxon>
        <taxon>Halobacteria</taxon>
        <taxon>Halobacteriales</taxon>
        <taxon>Natronomonadaceae</taxon>
        <taxon>Halomarina</taxon>
    </lineage>
</organism>
<dbReference type="Pfam" id="PF13091">
    <property type="entry name" value="PLDc_2"/>
    <property type="match status" value="1"/>
</dbReference>
<accession>A0ABD6AUM9</accession>
<dbReference type="GO" id="GO:0030572">
    <property type="term" value="F:phosphatidyltransferase activity"/>
    <property type="evidence" value="ECO:0007669"/>
    <property type="project" value="UniProtKB-ARBA"/>
</dbReference>
<gene>
    <name evidence="2" type="ORF">ACFSBT_09220</name>
</gene>
<dbReference type="AlphaFoldDB" id="A0ABD6AUM9"/>
<reference evidence="2 3" key="1">
    <citation type="journal article" date="2019" name="Int. J. Syst. Evol. Microbiol.">
        <title>The Global Catalogue of Microorganisms (GCM) 10K type strain sequencing project: providing services to taxonomists for standard genome sequencing and annotation.</title>
        <authorList>
            <consortium name="The Broad Institute Genomics Platform"/>
            <consortium name="The Broad Institute Genome Sequencing Center for Infectious Disease"/>
            <person name="Wu L."/>
            <person name="Ma J."/>
        </authorList>
    </citation>
    <scope>NUCLEOTIDE SEQUENCE [LARGE SCALE GENOMIC DNA]</scope>
    <source>
        <strain evidence="2 3">CGMCC 1.12563</strain>
    </source>
</reference>
<evidence type="ECO:0000259" key="1">
    <source>
        <dbReference type="PROSITE" id="PS50035"/>
    </source>
</evidence>